<sequence>MPQREVEALQNGSSDDQIKAAISSCIASEVRAGMPQDQATAMCHEQIRGKTGGRPAAPGGNV</sequence>
<gene>
    <name evidence="1" type="ORF">LCGC14_1500610</name>
</gene>
<dbReference type="AlphaFoldDB" id="A0A0F9M5M7"/>
<proteinExistence type="predicted"/>
<accession>A0A0F9M5M7</accession>
<organism evidence="1">
    <name type="scientific">marine sediment metagenome</name>
    <dbReference type="NCBI Taxonomy" id="412755"/>
    <lineage>
        <taxon>unclassified sequences</taxon>
        <taxon>metagenomes</taxon>
        <taxon>ecological metagenomes</taxon>
    </lineage>
</organism>
<reference evidence="1" key="1">
    <citation type="journal article" date="2015" name="Nature">
        <title>Complex archaea that bridge the gap between prokaryotes and eukaryotes.</title>
        <authorList>
            <person name="Spang A."/>
            <person name="Saw J.H."/>
            <person name="Jorgensen S.L."/>
            <person name="Zaremba-Niedzwiedzka K."/>
            <person name="Martijn J."/>
            <person name="Lind A.E."/>
            <person name="van Eijk R."/>
            <person name="Schleper C."/>
            <person name="Guy L."/>
            <person name="Ettema T.J."/>
        </authorList>
    </citation>
    <scope>NUCLEOTIDE SEQUENCE</scope>
</reference>
<name>A0A0F9M5M7_9ZZZZ</name>
<dbReference type="EMBL" id="LAZR01010885">
    <property type="protein sequence ID" value="KKM64512.1"/>
    <property type="molecule type" value="Genomic_DNA"/>
</dbReference>
<protein>
    <submittedName>
        <fullName evidence="1">Uncharacterized protein</fullName>
    </submittedName>
</protein>
<evidence type="ECO:0000313" key="1">
    <source>
        <dbReference type="EMBL" id="KKM64512.1"/>
    </source>
</evidence>
<comment type="caution">
    <text evidence="1">The sequence shown here is derived from an EMBL/GenBank/DDBJ whole genome shotgun (WGS) entry which is preliminary data.</text>
</comment>